<dbReference type="PANTHER" id="PTHR34512:SF30">
    <property type="entry name" value="OUTER MEMBRANE PROTEIN ASSEMBLY FACTOR BAMB"/>
    <property type="match status" value="1"/>
</dbReference>
<evidence type="ECO:0000256" key="1">
    <source>
        <dbReference type="SAM" id="Phobius"/>
    </source>
</evidence>
<name>A0ABY5S5S2_9BACL</name>
<proteinExistence type="predicted"/>
<accession>A0ABY5S5S2</accession>
<evidence type="ECO:0000259" key="2">
    <source>
        <dbReference type="Pfam" id="PF13360"/>
    </source>
</evidence>
<organism evidence="3 4">
    <name type="scientific">Paenibacillus spongiae</name>
    <dbReference type="NCBI Taxonomy" id="2909671"/>
    <lineage>
        <taxon>Bacteria</taxon>
        <taxon>Bacillati</taxon>
        <taxon>Bacillota</taxon>
        <taxon>Bacilli</taxon>
        <taxon>Bacillales</taxon>
        <taxon>Paenibacillaceae</taxon>
        <taxon>Paenibacillus</taxon>
    </lineage>
</organism>
<reference evidence="3" key="1">
    <citation type="submission" date="2022-01" db="EMBL/GenBank/DDBJ databases">
        <title>Paenibacillus spongiae sp. nov., isolated from marine sponge.</title>
        <authorList>
            <person name="Li Z."/>
            <person name="Zhang M."/>
        </authorList>
    </citation>
    <scope>NUCLEOTIDE SEQUENCE</scope>
    <source>
        <strain evidence="3">PHS-Z3</strain>
    </source>
</reference>
<keyword evidence="1" id="KW-1133">Transmembrane helix</keyword>
<feature type="domain" description="Pyrrolo-quinoline quinone repeat" evidence="2">
    <location>
        <begin position="296"/>
        <end position="444"/>
    </location>
</feature>
<dbReference type="Pfam" id="PF13360">
    <property type="entry name" value="PQQ_2"/>
    <property type="match status" value="2"/>
</dbReference>
<protein>
    <submittedName>
        <fullName evidence="3">PQQ-binding-like beta-propeller repeat protein</fullName>
    </submittedName>
</protein>
<dbReference type="InterPro" id="IPR015943">
    <property type="entry name" value="WD40/YVTN_repeat-like_dom_sf"/>
</dbReference>
<dbReference type="EMBL" id="CP091430">
    <property type="protein sequence ID" value="UVI29251.1"/>
    <property type="molecule type" value="Genomic_DNA"/>
</dbReference>
<keyword evidence="1" id="KW-0812">Transmembrane</keyword>
<keyword evidence="4" id="KW-1185">Reference proteome</keyword>
<dbReference type="InterPro" id="IPR002372">
    <property type="entry name" value="PQQ_rpt_dom"/>
</dbReference>
<dbReference type="Gene3D" id="2.140.10.10">
    <property type="entry name" value="Quinoprotein alcohol dehydrogenase-like superfamily"/>
    <property type="match status" value="1"/>
</dbReference>
<dbReference type="PROSITE" id="PS51257">
    <property type="entry name" value="PROKAR_LIPOPROTEIN"/>
    <property type="match status" value="1"/>
</dbReference>
<dbReference type="RefSeq" id="WP_258385340.1">
    <property type="nucleotide sequence ID" value="NZ_CP091430.1"/>
</dbReference>
<feature type="transmembrane region" description="Helical" evidence="1">
    <location>
        <begin position="20"/>
        <end position="40"/>
    </location>
</feature>
<dbReference type="InterPro" id="IPR011047">
    <property type="entry name" value="Quinoprotein_ADH-like_sf"/>
</dbReference>
<gene>
    <name evidence="3" type="ORF">L1F29_28090</name>
</gene>
<dbReference type="Gene3D" id="2.130.10.10">
    <property type="entry name" value="YVTN repeat-like/Quinoprotein amine dehydrogenase"/>
    <property type="match status" value="1"/>
</dbReference>
<keyword evidence="1" id="KW-0472">Membrane</keyword>
<dbReference type="InterPro" id="IPR018391">
    <property type="entry name" value="PQQ_b-propeller_rpt"/>
</dbReference>
<evidence type="ECO:0000313" key="3">
    <source>
        <dbReference type="EMBL" id="UVI29251.1"/>
    </source>
</evidence>
<dbReference type="SUPFAM" id="SSF50998">
    <property type="entry name" value="Quinoprotein alcohol dehydrogenase-like"/>
    <property type="match status" value="1"/>
</dbReference>
<dbReference type="SMART" id="SM00564">
    <property type="entry name" value="PQQ"/>
    <property type="match status" value="5"/>
</dbReference>
<feature type="domain" description="Pyrrolo-quinoline quinone repeat" evidence="2">
    <location>
        <begin position="67"/>
        <end position="141"/>
    </location>
</feature>
<sequence length="445" mass="49998">MKELEKSDLKQKLFGGKRRILSIFLLGCLLGACLLSWFGLLDNDMPVLAGPKKVSQNPVIYLRETYASTDVNVVAYSHQTGEELWTKSSQYTHTDYLQRSNGLSYVLDGEVIYYISKCKLYSVNATTGQTIWEQDLYRNGQTFCYGKVLLDKAFNRIYVVGTVSTEAIQEIPTEPGEMPLRQLPSTSEPRLLAFQTSTGNQLWQNNTIGYSVFEGMFISMAPFVVNNGFIYTTQSPFNTTADDRKLIAISGENGAILWKDKRVDEEIQSLEAVNGVVYTLTAELSEDREHFERFTLAALQNGKAIWSRPFKTVAQSSLMIANNRIFAQSFLLQKDGSYRVQLHGYNITTGKEEVSRDLGSAGSTASSAMQTDHTSIYMTFDRQHIKAIETETGNVLWTSAHFENIGNVLVEGDKIIFLMRTKTRETFLVALDSTTGQTAWQQPLP</sequence>
<dbReference type="PANTHER" id="PTHR34512">
    <property type="entry name" value="CELL SURFACE PROTEIN"/>
    <property type="match status" value="1"/>
</dbReference>
<evidence type="ECO:0000313" key="4">
    <source>
        <dbReference type="Proteomes" id="UP001057877"/>
    </source>
</evidence>
<dbReference type="Proteomes" id="UP001057877">
    <property type="component" value="Chromosome"/>
</dbReference>